<sequence length="869" mass="94081">MSRTTPSSPLSRATPPRSPTAGGTPSRLAVAPPSPTTPQCAIPASPHTPGRGRAAGLAATPPPATPRTPRPEITLRQPSSQAQQKQKRAPSAAARRPSRALRAIRALLRSLPFVAPAACRPSSALPRRHNRPHDGHAGGGARVTGTFYGHRRARITLAVQERPGSLPSLVLELGVPTAKLMQEISTGGGHVRVALECEKKPKKSSSAPEQANVGLLEEAMWTAYVNGRRVGYAVRREASEGDLAVMQLLSTVSVGAGVLPGDVLAEPAGAEGDGEVTYMRAGFDRVAGSKDSESFYMVNPDGDAGAGAGGGTELSIFFVRREDGAIRREREADGGRREGERHATASASGRGVLLMEGHGNPPLNAAEAVLKRPRSVASRKPRSKEQLISEFKDLSCTPSRSISPEDDAGVEGSGHRRKELYLNGPEAKGSVPHRSDAPRKIKRDDRAAGDHDGQNKSSKSKDGKHTSEGVLALACTRNSGSPDGQHLPPKDTTSMPGLRKVKLKVSGITRPIHTKNIQEASDGGTLGVSDGSSHRHKQKDSGGHKHHQDKHDVSPSSDLRKSKRIPKKRTLDGDSGDEDGGSGYLVKFKIAKVVPEQSIATDHAGEYDESLEDDIKKKRLSKVSKNKSLPYEVDEDFTMYRSGRDGRKKLKLVDSNDFIEEEEPEMDEPRKRLSEADSPSDVKNETTGLITRQRALQGRGGNGETLIEFPDGLPTASSRRQKDKVSEVEAQAKKAEAAQRRKLQVEKAEREQQAEAVRKILGIDIEKKKEERKQKERDEKEKQEKTEEYKRNCIQCVMGPEGTVVTFPDKMGLPSIFDSKPISYPPPREKCAGPSCTNPYKYRDSKTKLPLCSLQCYKAVQGSSETLTC</sequence>
<dbReference type="SMART" id="SM01406">
    <property type="entry name" value="PAPA-1"/>
    <property type="match status" value="1"/>
</dbReference>
<dbReference type="PANTHER" id="PTHR21561:SF25">
    <property type="entry name" value="OS03G0811500 PROTEIN"/>
    <property type="match status" value="1"/>
</dbReference>
<dbReference type="InterPro" id="IPR006880">
    <property type="entry name" value="INO80B_C"/>
</dbReference>
<protein>
    <recommendedName>
        <fullName evidence="2">INO80 complex subunit B-like conserved region domain-containing protein</fullName>
    </recommendedName>
</protein>
<dbReference type="eggNOG" id="ENOG502QSTQ">
    <property type="taxonomic scope" value="Eukaryota"/>
</dbReference>
<proteinExistence type="predicted"/>
<dbReference type="GO" id="GO:0010274">
    <property type="term" value="P:hydrotropism"/>
    <property type="evidence" value="ECO:0007669"/>
    <property type="project" value="InterPro"/>
</dbReference>
<feature type="compositionally biased region" description="Basic residues" evidence="1">
    <location>
        <begin position="371"/>
        <end position="382"/>
    </location>
</feature>
<dbReference type="EnsemblPlants" id="OMERI03G35370.4">
    <property type="protein sequence ID" value="OMERI03G35370.4"/>
    <property type="gene ID" value="OMERI03G35370"/>
</dbReference>
<dbReference type="STRING" id="40149.A0A0E0D8M3"/>
<feature type="compositionally biased region" description="Polar residues" evidence="1">
    <location>
        <begin position="1"/>
        <end position="11"/>
    </location>
</feature>
<dbReference type="InterPro" id="IPR029523">
    <property type="entry name" value="INO80B/Ies2"/>
</dbReference>
<organism evidence="3">
    <name type="scientific">Oryza meridionalis</name>
    <dbReference type="NCBI Taxonomy" id="40149"/>
    <lineage>
        <taxon>Eukaryota</taxon>
        <taxon>Viridiplantae</taxon>
        <taxon>Streptophyta</taxon>
        <taxon>Embryophyta</taxon>
        <taxon>Tracheophyta</taxon>
        <taxon>Spermatophyta</taxon>
        <taxon>Magnoliopsida</taxon>
        <taxon>Liliopsida</taxon>
        <taxon>Poales</taxon>
        <taxon>Poaceae</taxon>
        <taxon>BOP clade</taxon>
        <taxon>Oryzoideae</taxon>
        <taxon>Oryzeae</taxon>
        <taxon>Oryzinae</taxon>
        <taxon>Oryza</taxon>
    </lineage>
</organism>
<dbReference type="AlphaFoldDB" id="A0A0E0D8M3"/>
<name>A0A0E0D8M3_9ORYZ</name>
<feature type="compositionally biased region" description="Basic and acidic residues" evidence="1">
    <location>
        <begin position="539"/>
        <end position="553"/>
    </location>
</feature>
<dbReference type="Pfam" id="PF04795">
    <property type="entry name" value="PAPA-1"/>
    <property type="match status" value="1"/>
</dbReference>
<accession>A0A0E0D8M3</accession>
<keyword evidence="4" id="KW-1185">Reference proteome</keyword>
<feature type="compositionally biased region" description="Basic and acidic residues" evidence="1">
    <location>
        <begin position="328"/>
        <end position="343"/>
    </location>
</feature>
<evidence type="ECO:0000313" key="4">
    <source>
        <dbReference type="Proteomes" id="UP000008021"/>
    </source>
</evidence>
<feature type="region of interest" description="Disordered" evidence="1">
    <location>
        <begin position="1"/>
        <end position="98"/>
    </location>
</feature>
<dbReference type="HOGENOM" id="CLU_330217_0_0_1"/>
<dbReference type="GO" id="GO:0006338">
    <property type="term" value="P:chromatin remodeling"/>
    <property type="evidence" value="ECO:0007669"/>
    <property type="project" value="InterPro"/>
</dbReference>
<feature type="compositionally biased region" description="Low complexity" evidence="1">
    <location>
        <begin position="75"/>
        <end position="98"/>
    </location>
</feature>
<dbReference type="Gramene" id="OMERI03G35370.4">
    <property type="protein sequence ID" value="OMERI03G35370.4"/>
    <property type="gene ID" value="OMERI03G35370"/>
</dbReference>
<dbReference type="InterPro" id="IPR006460">
    <property type="entry name" value="MIZ1-like_pln"/>
</dbReference>
<dbReference type="GO" id="GO:0031011">
    <property type="term" value="C:Ino80 complex"/>
    <property type="evidence" value="ECO:0007669"/>
    <property type="project" value="InterPro"/>
</dbReference>
<feature type="compositionally biased region" description="Basic and acidic residues" evidence="1">
    <location>
        <begin position="764"/>
        <end position="786"/>
    </location>
</feature>
<feature type="compositionally biased region" description="Acidic residues" evidence="1">
    <location>
        <begin position="657"/>
        <end position="666"/>
    </location>
</feature>
<reference evidence="3" key="1">
    <citation type="submission" date="2015-04" db="UniProtKB">
        <authorList>
            <consortium name="EnsemblPlants"/>
        </authorList>
    </citation>
    <scope>IDENTIFICATION</scope>
</reference>
<reference evidence="3" key="2">
    <citation type="submission" date="2018-05" db="EMBL/GenBank/DDBJ databases">
        <title>OmerRS3 (Oryza meridionalis Reference Sequence Version 3).</title>
        <authorList>
            <person name="Zhang J."/>
            <person name="Kudrna D."/>
            <person name="Lee S."/>
            <person name="Talag J."/>
            <person name="Welchert J."/>
            <person name="Wing R.A."/>
        </authorList>
    </citation>
    <scope>NUCLEOTIDE SEQUENCE [LARGE SCALE GENOMIC DNA]</scope>
    <source>
        <strain evidence="3">cv. OR44</strain>
    </source>
</reference>
<feature type="compositionally biased region" description="Low complexity" evidence="1">
    <location>
        <begin position="48"/>
        <end position="59"/>
    </location>
</feature>
<feature type="compositionally biased region" description="Basic and acidic residues" evidence="1">
    <location>
        <begin position="667"/>
        <end position="684"/>
    </location>
</feature>
<feature type="compositionally biased region" description="Basic and acidic residues" evidence="1">
    <location>
        <begin position="383"/>
        <end position="393"/>
    </location>
</feature>
<evidence type="ECO:0000256" key="1">
    <source>
        <dbReference type="SAM" id="MobiDB-lite"/>
    </source>
</evidence>
<dbReference type="Pfam" id="PF04759">
    <property type="entry name" value="DUF617"/>
    <property type="match status" value="1"/>
</dbReference>
<feature type="domain" description="INO80 complex subunit B-like conserved region" evidence="2">
    <location>
        <begin position="729"/>
        <end position="811"/>
    </location>
</feature>
<dbReference type="PANTHER" id="PTHR21561">
    <property type="entry name" value="INO80 COMPLEX SUBUNIT B"/>
    <property type="match status" value="1"/>
</dbReference>
<dbReference type="Proteomes" id="UP000008021">
    <property type="component" value="Chromosome 3"/>
</dbReference>
<dbReference type="NCBIfam" id="TIGR01570">
    <property type="entry name" value="A_thal_3588"/>
    <property type="match status" value="1"/>
</dbReference>
<feature type="region of interest" description="Disordered" evidence="1">
    <location>
        <begin position="655"/>
        <end position="786"/>
    </location>
</feature>
<dbReference type="InterPro" id="IPR007529">
    <property type="entry name" value="Znf_HIT"/>
</dbReference>
<evidence type="ECO:0000313" key="3">
    <source>
        <dbReference type="EnsemblPlants" id="OMERI03G35370.4"/>
    </source>
</evidence>
<evidence type="ECO:0000259" key="2">
    <source>
        <dbReference type="SMART" id="SM01406"/>
    </source>
</evidence>
<feature type="compositionally biased region" description="Basic and acidic residues" evidence="1">
    <location>
        <begin position="433"/>
        <end position="467"/>
    </location>
</feature>
<dbReference type="CDD" id="cd23021">
    <property type="entry name" value="zf-HIT_IN80B"/>
    <property type="match status" value="1"/>
</dbReference>
<feature type="region of interest" description="Disordered" evidence="1">
    <location>
        <begin position="328"/>
        <end position="582"/>
    </location>
</feature>
<dbReference type="Pfam" id="PF04438">
    <property type="entry name" value="zf-HIT"/>
    <property type="match status" value="1"/>
</dbReference>
<feature type="compositionally biased region" description="Basic and acidic residues" evidence="1">
    <location>
        <begin position="723"/>
        <end position="758"/>
    </location>
</feature>